<sequence length="276" mass="31345">MVLRGIPDDFTIDDIQFDFCSGDRSPLWLVLAVLPKTEEAKLIFKNSNQVCGLSGIRVQTPRKKGSPDIRIEKEIRHKDSLEPKNDLPPVSEVQKLIKSLKTRKASGLNGISNKAIKIFFFPFLGLLVAIFKVCLKNCYLPPICKEAQQALRPVEYITEGFKTKRKTVTVFFDVAKTFDRASSSLTLFVDNIALYFRTRYKKSTHFHLQRAIHEFDQWFRTSRIETSPVSGRINKPGSCRCPITSYAETIPSTQEGIIHRDSHAPLAPLVSSGRFR</sequence>
<comment type="caution">
    <text evidence="1">The sequence shown here is derived from an EMBL/GenBank/DDBJ whole genome shotgun (WGS) entry which is preliminary data.</text>
</comment>
<reference evidence="1 2" key="1">
    <citation type="journal article" date="2019" name="Commun. Biol.">
        <title>The bagworm genome reveals a unique fibroin gene that provides high tensile strength.</title>
        <authorList>
            <person name="Kono N."/>
            <person name="Nakamura H."/>
            <person name="Ohtoshi R."/>
            <person name="Tomita M."/>
            <person name="Numata K."/>
            <person name="Arakawa K."/>
        </authorList>
    </citation>
    <scope>NUCLEOTIDE SEQUENCE [LARGE SCALE GENOMIC DNA]</scope>
</reference>
<dbReference type="AlphaFoldDB" id="A0A4C1T6N0"/>
<proteinExistence type="predicted"/>
<name>A0A4C1T6N0_EUMVA</name>
<protein>
    <submittedName>
        <fullName evidence="1">Uncharacterized protein</fullName>
    </submittedName>
</protein>
<evidence type="ECO:0000313" key="1">
    <source>
        <dbReference type="EMBL" id="GBP09846.1"/>
    </source>
</evidence>
<gene>
    <name evidence="1" type="ORF">EVAR_81108_1</name>
</gene>
<dbReference type="OrthoDB" id="6626419at2759"/>
<accession>A0A4C1T6N0</accession>
<evidence type="ECO:0000313" key="2">
    <source>
        <dbReference type="Proteomes" id="UP000299102"/>
    </source>
</evidence>
<dbReference type="Proteomes" id="UP000299102">
    <property type="component" value="Unassembled WGS sequence"/>
</dbReference>
<keyword evidence="2" id="KW-1185">Reference proteome</keyword>
<organism evidence="1 2">
    <name type="scientific">Eumeta variegata</name>
    <name type="common">Bagworm moth</name>
    <name type="synonym">Eumeta japonica</name>
    <dbReference type="NCBI Taxonomy" id="151549"/>
    <lineage>
        <taxon>Eukaryota</taxon>
        <taxon>Metazoa</taxon>
        <taxon>Ecdysozoa</taxon>
        <taxon>Arthropoda</taxon>
        <taxon>Hexapoda</taxon>
        <taxon>Insecta</taxon>
        <taxon>Pterygota</taxon>
        <taxon>Neoptera</taxon>
        <taxon>Endopterygota</taxon>
        <taxon>Lepidoptera</taxon>
        <taxon>Glossata</taxon>
        <taxon>Ditrysia</taxon>
        <taxon>Tineoidea</taxon>
        <taxon>Psychidae</taxon>
        <taxon>Oiketicinae</taxon>
        <taxon>Eumeta</taxon>
    </lineage>
</organism>
<dbReference type="EMBL" id="BGZK01000037">
    <property type="protein sequence ID" value="GBP09846.1"/>
    <property type="molecule type" value="Genomic_DNA"/>
</dbReference>